<feature type="chain" id="PRO_5046470027" evidence="1">
    <location>
        <begin position="25"/>
        <end position="198"/>
    </location>
</feature>
<proteinExistence type="predicted"/>
<dbReference type="Proteomes" id="UP001168552">
    <property type="component" value="Unassembled WGS sequence"/>
</dbReference>
<evidence type="ECO:0000256" key="1">
    <source>
        <dbReference type="SAM" id="SignalP"/>
    </source>
</evidence>
<keyword evidence="3" id="KW-1185">Reference proteome</keyword>
<evidence type="ECO:0000313" key="2">
    <source>
        <dbReference type="EMBL" id="MDN4166990.1"/>
    </source>
</evidence>
<dbReference type="RefSeq" id="WP_320005528.1">
    <property type="nucleotide sequence ID" value="NZ_JAUHJS010000010.1"/>
</dbReference>
<protein>
    <submittedName>
        <fullName evidence="2">DUF4252 domain-containing protein</fullName>
    </submittedName>
</protein>
<keyword evidence="1" id="KW-0732">Signal</keyword>
<sequence>MMKKPYLSLLLFFCLLSTSGWTQSAAIKPLYEEDLSEFNLYFYPSTLRMLNVSKDPAFNEMIKDVKNLRILIIPKEKLEKERFMTVKDDLAEEQFEELISMKSNFGLVHLLGLYEDDEMQGMVALVLQEESYIVVELIGAFRPEKAMEIANGGIDLGLINKFMGKKEEEDAQREKWKKIRQEVEAQERAEDSLKNLKN</sequence>
<comment type="caution">
    <text evidence="2">The sequence shown here is derived from an EMBL/GenBank/DDBJ whole genome shotgun (WGS) entry which is preliminary data.</text>
</comment>
<accession>A0ABT8F929</accession>
<reference evidence="2" key="1">
    <citation type="submission" date="2023-06" db="EMBL/GenBank/DDBJ databases">
        <title>Cytophagales bacterium Strain LB-30, isolated from soil.</title>
        <authorList>
            <person name="Liu B."/>
        </authorList>
    </citation>
    <scope>NUCLEOTIDE SEQUENCE</scope>
    <source>
        <strain evidence="2">LB-30</strain>
    </source>
</reference>
<organism evidence="2 3">
    <name type="scientific">Shiella aurantiaca</name>
    <dbReference type="NCBI Taxonomy" id="3058365"/>
    <lineage>
        <taxon>Bacteria</taxon>
        <taxon>Pseudomonadati</taxon>
        <taxon>Bacteroidota</taxon>
        <taxon>Cytophagia</taxon>
        <taxon>Cytophagales</taxon>
        <taxon>Shiellaceae</taxon>
        <taxon>Shiella</taxon>
    </lineage>
</organism>
<dbReference type="EMBL" id="JAUHJS010000010">
    <property type="protein sequence ID" value="MDN4166990.1"/>
    <property type="molecule type" value="Genomic_DNA"/>
</dbReference>
<evidence type="ECO:0000313" key="3">
    <source>
        <dbReference type="Proteomes" id="UP001168552"/>
    </source>
</evidence>
<feature type="signal peptide" evidence="1">
    <location>
        <begin position="1"/>
        <end position="24"/>
    </location>
</feature>
<gene>
    <name evidence="2" type="ORF">QWY31_15875</name>
</gene>
<dbReference type="InterPro" id="IPR025348">
    <property type="entry name" value="DUF4252"/>
</dbReference>
<dbReference type="Pfam" id="PF14060">
    <property type="entry name" value="DUF4252"/>
    <property type="match status" value="1"/>
</dbReference>
<name>A0ABT8F929_9BACT</name>